<dbReference type="Pfam" id="PF08564">
    <property type="entry name" value="CDC37_C"/>
    <property type="match status" value="1"/>
</dbReference>
<comment type="caution">
    <text evidence="12">The sequence shown here is derived from an EMBL/GenBank/DDBJ whole genome shotgun (WGS) entry which is preliminary data.</text>
</comment>
<dbReference type="FunFam" id="1.20.58.610:FF:000001">
    <property type="entry name" value="Hsp90 co-chaperone Cdc37-like 1"/>
    <property type="match status" value="1"/>
</dbReference>
<evidence type="ECO:0000256" key="5">
    <source>
        <dbReference type="ARBA" id="ARBA00023186"/>
    </source>
</evidence>
<dbReference type="PANTHER" id="PTHR12800">
    <property type="entry name" value="CDC37-RELATED"/>
    <property type="match status" value="1"/>
</dbReference>
<feature type="compositionally biased region" description="Basic and acidic residues" evidence="8">
    <location>
        <begin position="285"/>
        <end position="294"/>
    </location>
</feature>
<dbReference type="OrthoDB" id="440202at2759"/>
<dbReference type="EMBL" id="NCKU01000646">
    <property type="protein sequence ID" value="RWS14682.1"/>
    <property type="molecule type" value="Genomic_DNA"/>
</dbReference>
<dbReference type="SMART" id="SM01071">
    <property type="entry name" value="CDC37_N"/>
    <property type="match status" value="1"/>
</dbReference>
<dbReference type="Gene3D" id="1.20.58.610">
    <property type="entry name" value="Cdc37, Hsp90 binding domain"/>
    <property type="match status" value="1"/>
</dbReference>
<evidence type="ECO:0000256" key="8">
    <source>
        <dbReference type="SAM" id="MobiDB-lite"/>
    </source>
</evidence>
<proteinExistence type="inferred from homology"/>
<feature type="domain" description="Cdc37 N-terminal" evidence="11">
    <location>
        <begin position="1"/>
        <end position="238"/>
    </location>
</feature>
<comment type="subcellular location">
    <subcellularLocation>
        <location evidence="1">Cytoplasm</location>
    </subcellularLocation>
</comment>
<dbReference type="SUPFAM" id="SSF101391">
    <property type="entry name" value="Hsp90 co-chaperone CDC37"/>
    <property type="match status" value="1"/>
</dbReference>
<evidence type="ECO:0000256" key="6">
    <source>
        <dbReference type="ARBA" id="ARBA00031396"/>
    </source>
</evidence>
<sequence length="310" mass="36219">MIDYSRWNNIEVSDDEDETHPNIDTPSLFKWRHEARVQRMKEFEEEKARFAAKKSEFELKMQRLRAAATESPNDENVKQEKEELYRKFVNENEKSIKHYGLLSKWDDCKQYLLENPHLCCEDTANYLALWCLNLEIEEKHDLMEHVAKQVISMQYILELAKQLNRDPRSCISSFFTRIQKADAEYINAYEDELKSFKERIRERAKARIEKAFKEIEEEERQKRLGPGGLDPVEVMESLPPALQECFEKKDIALLQQVISQMDEKEASYHIKRCIDSGLWIPDAKAAKEEGKEENGASEVESSTAACGKAS</sequence>
<gene>
    <name evidence="12" type="ORF">B4U79_07941</name>
</gene>
<feature type="region of interest" description="Disordered" evidence="8">
    <location>
        <begin position="285"/>
        <end position="310"/>
    </location>
</feature>
<evidence type="ECO:0000259" key="9">
    <source>
        <dbReference type="SMART" id="SM01069"/>
    </source>
</evidence>
<dbReference type="Pfam" id="PF03234">
    <property type="entry name" value="CDC37_N"/>
    <property type="match status" value="1"/>
</dbReference>
<dbReference type="PANTHER" id="PTHR12800:SF4">
    <property type="entry name" value="HSP90 CO-CHAPERONE CDC37"/>
    <property type="match status" value="1"/>
</dbReference>
<reference evidence="12 13" key="1">
    <citation type="journal article" date="2018" name="Gigascience">
        <title>Genomes of trombidid mites reveal novel predicted allergens and laterally-transferred genes associated with secondary metabolism.</title>
        <authorList>
            <person name="Dong X."/>
            <person name="Chaisiri K."/>
            <person name="Xia D."/>
            <person name="Armstrong S.D."/>
            <person name="Fang Y."/>
            <person name="Donnelly M.J."/>
            <person name="Kadowaki T."/>
            <person name="McGarry J.W."/>
            <person name="Darby A.C."/>
            <person name="Makepeace B.L."/>
        </authorList>
    </citation>
    <scope>NUCLEOTIDE SEQUENCE [LARGE SCALE GENOMIC DNA]</scope>
    <source>
        <strain evidence="12">UoL-WK</strain>
    </source>
</reference>
<evidence type="ECO:0000256" key="1">
    <source>
        <dbReference type="ARBA" id="ARBA00004496"/>
    </source>
</evidence>
<dbReference type="GO" id="GO:0006457">
    <property type="term" value="P:protein folding"/>
    <property type="evidence" value="ECO:0007669"/>
    <property type="project" value="TreeGrafter"/>
</dbReference>
<evidence type="ECO:0000259" key="11">
    <source>
        <dbReference type="SMART" id="SM01071"/>
    </source>
</evidence>
<dbReference type="Gene3D" id="6.10.140.250">
    <property type="match status" value="1"/>
</dbReference>
<protein>
    <recommendedName>
        <fullName evidence="3">Hsp90 co-chaperone Cdc37</fullName>
    </recommendedName>
    <alternativeName>
        <fullName evidence="6">Hsp90 chaperone protein kinase-targeting subunit</fullName>
    </alternativeName>
</protein>
<dbReference type="InterPro" id="IPR013874">
    <property type="entry name" value="Cdc37_Hsp90-bd"/>
</dbReference>
<feature type="coiled-coil region" evidence="7">
    <location>
        <begin position="186"/>
        <end position="221"/>
    </location>
</feature>
<dbReference type="GO" id="GO:0019901">
    <property type="term" value="F:protein kinase binding"/>
    <property type="evidence" value="ECO:0007669"/>
    <property type="project" value="InterPro"/>
</dbReference>
<dbReference type="GO" id="GO:0051082">
    <property type="term" value="F:unfolded protein binding"/>
    <property type="evidence" value="ECO:0007669"/>
    <property type="project" value="TreeGrafter"/>
</dbReference>
<feature type="domain" description="Cdc37 Hsp90 binding" evidence="10">
    <location>
        <begin position="48"/>
        <end position="219"/>
    </location>
</feature>
<dbReference type="InterPro" id="IPR013855">
    <property type="entry name" value="Cdc37_N_dom"/>
</dbReference>
<name>A0A3S3SIT8_9ACAR</name>
<evidence type="ECO:0000256" key="3">
    <source>
        <dbReference type="ARBA" id="ARBA00020496"/>
    </source>
</evidence>
<evidence type="ECO:0000259" key="10">
    <source>
        <dbReference type="SMART" id="SM01070"/>
    </source>
</evidence>
<keyword evidence="4" id="KW-0963">Cytoplasm</keyword>
<dbReference type="InterPro" id="IPR013873">
    <property type="entry name" value="Cdc37_C"/>
</dbReference>
<dbReference type="Pfam" id="PF08565">
    <property type="entry name" value="CDC37_M"/>
    <property type="match status" value="1"/>
</dbReference>
<accession>A0A3S3SIT8</accession>
<dbReference type="InterPro" id="IPR038189">
    <property type="entry name" value="Cdc37_Hsp90-bd_sf"/>
</dbReference>
<dbReference type="GO" id="GO:0050821">
    <property type="term" value="P:protein stabilization"/>
    <property type="evidence" value="ECO:0007669"/>
    <property type="project" value="TreeGrafter"/>
</dbReference>
<evidence type="ECO:0000256" key="4">
    <source>
        <dbReference type="ARBA" id="ARBA00022490"/>
    </source>
</evidence>
<comment type="similarity">
    <text evidence="2">Belongs to the CDC37 family.</text>
</comment>
<evidence type="ECO:0000256" key="2">
    <source>
        <dbReference type="ARBA" id="ARBA00006222"/>
    </source>
</evidence>
<evidence type="ECO:0000313" key="12">
    <source>
        <dbReference type="EMBL" id="RWS14682.1"/>
    </source>
</evidence>
<evidence type="ECO:0000313" key="13">
    <source>
        <dbReference type="Proteomes" id="UP000285301"/>
    </source>
</evidence>
<keyword evidence="13" id="KW-1185">Reference proteome</keyword>
<feature type="domain" description="Cdc37 C-terminal" evidence="9">
    <location>
        <begin position="223"/>
        <end position="310"/>
    </location>
</feature>
<dbReference type="GO" id="GO:0005737">
    <property type="term" value="C:cytoplasm"/>
    <property type="evidence" value="ECO:0007669"/>
    <property type="project" value="UniProtKB-SubCell"/>
</dbReference>
<dbReference type="Proteomes" id="UP000285301">
    <property type="component" value="Unassembled WGS sequence"/>
</dbReference>
<evidence type="ECO:0000256" key="7">
    <source>
        <dbReference type="SAM" id="Coils"/>
    </source>
</evidence>
<dbReference type="InterPro" id="IPR004918">
    <property type="entry name" value="Cdc37"/>
</dbReference>
<dbReference type="SMART" id="SM01070">
    <property type="entry name" value="CDC37_M"/>
    <property type="match status" value="1"/>
</dbReference>
<keyword evidence="5" id="KW-0143">Chaperone</keyword>
<dbReference type="GO" id="GO:0031072">
    <property type="term" value="F:heat shock protein binding"/>
    <property type="evidence" value="ECO:0007669"/>
    <property type="project" value="TreeGrafter"/>
</dbReference>
<organism evidence="12 13">
    <name type="scientific">Dinothrombium tinctorium</name>
    <dbReference type="NCBI Taxonomy" id="1965070"/>
    <lineage>
        <taxon>Eukaryota</taxon>
        <taxon>Metazoa</taxon>
        <taxon>Ecdysozoa</taxon>
        <taxon>Arthropoda</taxon>
        <taxon>Chelicerata</taxon>
        <taxon>Arachnida</taxon>
        <taxon>Acari</taxon>
        <taxon>Acariformes</taxon>
        <taxon>Trombidiformes</taxon>
        <taxon>Prostigmata</taxon>
        <taxon>Anystina</taxon>
        <taxon>Parasitengona</taxon>
        <taxon>Trombidioidea</taxon>
        <taxon>Trombidiidae</taxon>
        <taxon>Dinothrombium</taxon>
    </lineage>
</organism>
<dbReference type="GO" id="GO:0051087">
    <property type="term" value="F:protein-folding chaperone binding"/>
    <property type="evidence" value="ECO:0007669"/>
    <property type="project" value="TreeGrafter"/>
</dbReference>
<dbReference type="AlphaFoldDB" id="A0A3S3SIT8"/>
<dbReference type="STRING" id="1965070.A0A3S3SIT8"/>
<dbReference type="SMART" id="SM01069">
    <property type="entry name" value="CDC37_C"/>
    <property type="match status" value="1"/>
</dbReference>
<keyword evidence="7" id="KW-0175">Coiled coil</keyword>